<evidence type="ECO:0000313" key="1">
    <source>
        <dbReference type="EMBL" id="NMG26622.1"/>
    </source>
</evidence>
<organism evidence="1 2">
    <name type="scientific">Aromatoleum anaerobium</name>
    <dbReference type="NCBI Taxonomy" id="182180"/>
    <lineage>
        <taxon>Bacteria</taxon>
        <taxon>Pseudomonadati</taxon>
        <taxon>Pseudomonadota</taxon>
        <taxon>Betaproteobacteria</taxon>
        <taxon>Rhodocyclales</taxon>
        <taxon>Rhodocyclaceae</taxon>
        <taxon>Aromatoleum</taxon>
    </lineage>
</organism>
<accession>A0ABX1PPV2</accession>
<comment type="caution">
    <text evidence="1">The sequence shown here is derived from an EMBL/GenBank/DDBJ whole genome shotgun (WGS) entry which is preliminary data.</text>
</comment>
<reference evidence="1" key="1">
    <citation type="submission" date="2019-12" db="EMBL/GenBank/DDBJ databases">
        <title>Comparative genomics gives insights into the taxonomy of the Azoarcus-Aromatoleum group and reveals separate origins of nif in the plant-associated Azoarcus and non-plant-associated Aromatoleum sub-groups.</title>
        <authorList>
            <person name="Lafos M."/>
            <person name="Maluk M."/>
            <person name="Batista M."/>
            <person name="Junghare M."/>
            <person name="Carmona M."/>
            <person name="Faoro H."/>
            <person name="Cruz L.M."/>
            <person name="Battistoni F."/>
            <person name="De Souza E."/>
            <person name="Pedrosa F."/>
            <person name="Chen W.-M."/>
            <person name="Poole P.S."/>
            <person name="Dixon R.A."/>
            <person name="James E.K."/>
        </authorList>
    </citation>
    <scope>NUCLEOTIDE SEQUENCE</scope>
    <source>
        <strain evidence="1">LuFRes1</strain>
    </source>
</reference>
<keyword evidence="2" id="KW-1185">Reference proteome</keyword>
<dbReference type="EMBL" id="WTVG01000080">
    <property type="protein sequence ID" value="NMG26622.1"/>
    <property type="molecule type" value="Genomic_DNA"/>
</dbReference>
<dbReference type="Proteomes" id="UP000615989">
    <property type="component" value="Unassembled WGS sequence"/>
</dbReference>
<name>A0ABX1PPV2_9RHOO</name>
<protein>
    <submittedName>
        <fullName evidence="1">Uncharacterized protein</fullName>
    </submittedName>
</protein>
<gene>
    <name evidence="1" type="ORF">GO606_18285</name>
</gene>
<proteinExistence type="predicted"/>
<dbReference type="RefSeq" id="WP_169119940.1">
    <property type="nucleotide sequence ID" value="NZ_WTVG02000039.1"/>
</dbReference>
<sequence length="126" mass="12208">MAVTYSTAVKTLRMQAVADAIDAGASAGTLEIGTAAMGTVLATFALVEPCGTVSGAVLTLDFDPDISDTSADATGTAAAAQIKNGSGTVVISGLTVGTSGTDIVLDNTSITAGQTVTLTAGTLTHA</sequence>
<evidence type="ECO:0000313" key="2">
    <source>
        <dbReference type="Proteomes" id="UP000615989"/>
    </source>
</evidence>